<dbReference type="PROSITE" id="PS50011">
    <property type="entry name" value="PROTEIN_KINASE_DOM"/>
    <property type="match status" value="1"/>
</dbReference>
<dbReference type="InterPro" id="IPR001683">
    <property type="entry name" value="PX_dom"/>
</dbReference>
<dbReference type="Pfam" id="PF00787">
    <property type="entry name" value="PX"/>
    <property type="match status" value="1"/>
</dbReference>
<dbReference type="Gene3D" id="1.10.510.10">
    <property type="entry name" value="Transferase(Phosphotransferase) domain 1"/>
    <property type="match status" value="2"/>
</dbReference>
<evidence type="ECO:0008006" key="13">
    <source>
        <dbReference type="Google" id="ProtNLM"/>
    </source>
</evidence>
<evidence type="ECO:0000256" key="4">
    <source>
        <dbReference type="ARBA" id="ARBA00022679"/>
    </source>
</evidence>
<dbReference type="CDD" id="cd06870">
    <property type="entry name" value="PX_CISK"/>
    <property type="match status" value="1"/>
</dbReference>
<organism evidence="11 12">
    <name type="scientific">Myodes glareolus</name>
    <name type="common">Bank vole</name>
    <name type="synonym">Clethrionomys glareolus</name>
    <dbReference type="NCBI Taxonomy" id="447135"/>
    <lineage>
        <taxon>Eukaryota</taxon>
        <taxon>Metazoa</taxon>
        <taxon>Chordata</taxon>
        <taxon>Craniata</taxon>
        <taxon>Vertebrata</taxon>
        <taxon>Euteleostomi</taxon>
        <taxon>Mammalia</taxon>
        <taxon>Eutheria</taxon>
        <taxon>Euarchontoglires</taxon>
        <taxon>Glires</taxon>
        <taxon>Rodentia</taxon>
        <taxon>Myomorpha</taxon>
        <taxon>Muroidea</taxon>
        <taxon>Cricetidae</taxon>
        <taxon>Arvicolinae</taxon>
        <taxon>Myodes</taxon>
    </lineage>
</organism>
<dbReference type="InterPro" id="IPR036871">
    <property type="entry name" value="PX_dom_sf"/>
</dbReference>
<dbReference type="SUPFAM" id="SSF56112">
    <property type="entry name" value="Protein kinase-like (PK-like)"/>
    <property type="match status" value="1"/>
</dbReference>
<keyword evidence="3" id="KW-0597">Phosphoprotein</keyword>
<keyword evidence="7" id="KW-0067">ATP-binding</keyword>
<keyword evidence="4" id="KW-0808">Transferase</keyword>
<dbReference type="GO" id="GO:0004674">
    <property type="term" value="F:protein serine/threonine kinase activity"/>
    <property type="evidence" value="ECO:0007669"/>
    <property type="project" value="UniProtKB-KW"/>
</dbReference>
<dbReference type="Pfam" id="PF00069">
    <property type="entry name" value="Pkinase"/>
    <property type="match status" value="2"/>
</dbReference>
<dbReference type="InterPro" id="IPR011009">
    <property type="entry name" value="Kinase-like_dom_sf"/>
</dbReference>
<reference evidence="11 12" key="1">
    <citation type="journal article" date="2023" name="bioRxiv">
        <title>Conserved and derived expression patterns and positive selection on dental genes reveal complex evolutionary context of ever-growing rodent molars.</title>
        <authorList>
            <person name="Calamari Z.T."/>
            <person name="Song A."/>
            <person name="Cohen E."/>
            <person name="Akter M."/>
            <person name="Roy R.D."/>
            <person name="Hallikas O."/>
            <person name="Christensen M.M."/>
            <person name="Li P."/>
            <person name="Marangoni P."/>
            <person name="Jernvall J."/>
            <person name="Klein O.D."/>
        </authorList>
    </citation>
    <scope>NUCLEOTIDE SEQUENCE [LARGE SCALE GENOMIC DNA]</scope>
    <source>
        <strain evidence="11">V071</strain>
    </source>
</reference>
<dbReference type="InterPro" id="IPR037900">
    <property type="entry name" value="CISK_PX"/>
</dbReference>
<dbReference type="SMART" id="SM00220">
    <property type="entry name" value="S_TKc"/>
    <property type="match status" value="1"/>
</dbReference>
<dbReference type="InterPro" id="IPR017892">
    <property type="entry name" value="Pkinase_C"/>
</dbReference>
<keyword evidence="2" id="KW-0723">Serine/threonine-protein kinase</keyword>
<evidence type="ECO:0000256" key="7">
    <source>
        <dbReference type="ARBA" id="ARBA00022840"/>
    </source>
</evidence>
<dbReference type="Gene3D" id="3.30.1520.10">
    <property type="entry name" value="Phox-like domain"/>
    <property type="match status" value="1"/>
</dbReference>
<evidence type="ECO:0000259" key="8">
    <source>
        <dbReference type="PROSITE" id="PS50011"/>
    </source>
</evidence>
<proteinExistence type="inferred from homology"/>
<evidence type="ECO:0000256" key="6">
    <source>
        <dbReference type="ARBA" id="ARBA00022777"/>
    </source>
</evidence>
<dbReference type="InterPro" id="IPR000961">
    <property type="entry name" value="AGC-kinase_C"/>
</dbReference>
<comment type="caution">
    <text evidence="11">The sequence shown here is derived from an EMBL/GenBank/DDBJ whole genome shotgun (WGS) entry which is preliminary data.</text>
</comment>
<feature type="domain" description="AGC-kinase C-terminal" evidence="10">
    <location>
        <begin position="355"/>
        <end position="431"/>
    </location>
</feature>
<dbReference type="GO" id="GO:0035091">
    <property type="term" value="F:phosphatidylinositol binding"/>
    <property type="evidence" value="ECO:0007669"/>
    <property type="project" value="InterPro"/>
</dbReference>
<gene>
    <name evidence="11" type="ORF">U0070_014829</name>
</gene>
<comment type="similarity">
    <text evidence="1">Belongs to the protein kinase superfamily. AGC Ser/Thr protein kinase family.</text>
</comment>
<keyword evidence="6" id="KW-0418">Kinase</keyword>
<name>A0AAW0JEZ1_MYOGA</name>
<dbReference type="PROSITE" id="PS50195">
    <property type="entry name" value="PX"/>
    <property type="match status" value="1"/>
</dbReference>
<dbReference type="PROSITE" id="PS51285">
    <property type="entry name" value="AGC_KINASE_CTER"/>
    <property type="match status" value="1"/>
</dbReference>
<protein>
    <recommendedName>
        <fullName evidence="13">Serine/threonine-protein kinase Sgk3</fullName>
    </recommendedName>
</protein>
<keyword evidence="12" id="KW-1185">Reference proteome</keyword>
<evidence type="ECO:0000256" key="2">
    <source>
        <dbReference type="ARBA" id="ARBA00022527"/>
    </source>
</evidence>
<evidence type="ECO:0000256" key="1">
    <source>
        <dbReference type="ARBA" id="ARBA00009903"/>
    </source>
</evidence>
<dbReference type="FunFam" id="1.10.510.10:FF:000512">
    <property type="entry name" value="AKT serine/threonine kinase 1"/>
    <property type="match status" value="1"/>
</dbReference>
<dbReference type="PROSITE" id="PS00108">
    <property type="entry name" value="PROTEIN_KINASE_ST"/>
    <property type="match status" value="1"/>
</dbReference>
<dbReference type="Pfam" id="PF00433">
    <property type="entry name" value="Pkinase_C"/>
    <property type="match status" value="1"/>
</dbReference>
<sequence length="431" mass="50294">MQRDCTMDCKESCPSVSIPSSDEHREKKKRFTVYKVLVSVGRSEWFVFRRYAEFDKLYNTLKKQFPAMALKIPAKRIFGDNFDPDFIKQRRAGLNEFIQNLVRYPELYNHPDVRAFLQMDSPRHQSDPSEDEDERSAPKVLLAKRKLDGKFYAVKVLQKKIVLNRKEQKHIMAERNVLLKNVKHPFLVGLHYSFQTTEKLYFVLDFVNGGELFFHLQRERSFPEHRARFYAAEIASALGYLHSIKIVYRDLKPENILLDSMYLAPEVIRKQPYDNTVDWWCLGAVLYEMLYGLPPFYCRDVAEMYDNILHKPLNLRPGVSLTAWSILEELLEKNRQNRLGAKEDFLEIQNHPFFESLSWTDLVQKKIPPPFNPNVAGPDDIRNFDTVFTEEAVPYSVCVSSDYSIVNASVLEADDAFVGFSYAPPSEDLFL</sequence>
<evidence type="ECO:0000259" key="9">
    <source>
        <dbReference type="PROSITE" id="PS50195"/>
    </source>
</evidence>
<evidence type="ECO:0000256" key="5">
    <source>
        <dbReference type="ARBA" id="ARBA00022741"/>
    </source>
</evidence>
<dbReference type="PANTHER" id="PTHR24351">
    <property type="entry name" value="RIBOSOMAL PROTEIN S6 KINASE"/>
    <property type="match status" value="1"/>
</dbReference>
<dbReference type="FunFam" id="3.30.1520.10:FF:000018">
    <property type="entry name" value="Non-specific serine/threonine protein kinase"/>
    <property type="match status" value="1"/>
</dbReference>
<dbReference type="Proteomes" id="UP001488838">
    <property type="component" value="Unassembled WGS sequence"/>
</dbReference>
<feature type="domain" description="Protein kinase" evidence="8">
    <location>
        <begin position="126"/>
        <end position="354"/>
    </location>
</feature>
<dbReference type="GO" id="GO:0005524">
    <property type="term" value="F:ATP binding"/>
    <property type="evidence" value="ECO:0007669"/>
    <property type="project" value="UniProtKB-KW"/>
</dbReference>
<evidence type="ECO:0000313" key="11">
    <source>
        <dbReference type="EMBL" id="KAK7825072.1"/>
    </source>
</evidence>
<dbReference type="SUPFAM" id="SSF64268">
    <property type="entry name" value="PX domain"/>
    <property type="match status" value="1"/>
</dbReference>
<dbReference type="EMBL" id="JBBHLL010000042">
    <property type="protein sequence ID" value="KAK7825072.1"/>
    <property type="molecule type" value="Genomic_DNA"/>
</dbReference>
<evidence type="ECO:0000259" key="10">
    <source>
        <dbReference type="PROSITE" id="PS51285"/>
    </source>
</evidence>
<dbReference type="AlphaFoldDB" id="A0AAW0JEZ1"/>
<evidence type="ECO:0000256" key="3">
    <source>
        <dbReference type="ARBA" id="ARBA00022553"/>
    </source>
</evidence>
<keyword evidence="5" id="KW-0547">Nucleotide-binding</keyword>
<dbReference type="SMART" id="SM00133">
    <property type="entry name" value="S_TK_X"/>
    <property type="match status" value="1"/>
</dbReference>
<dbReference type="InterPro" id="IPR008271">
    <property type="entry name" value="Ser/Thr_kinase_AS"/>
</dbReference>
<dbReference type="InterPro" id="IPR000719">
    <property type="entry name" value="Prot_kinase_dom"/>
</dbReference>
<dbReference type="SMART" id="SM00312">
    <property type="entry name" value="PX"/>
    <property type="match status" value="1"/>
</dbReference>
<dbReference type="Gene3D" id="3.30.200.20">
    <property type="entry name" value="Phosphorylase Kinase, domain 1"/>
    <property type="match status" value="1"/>
</dbReference>
<accession>A0AAW0JEZ1</accession>
<evidence type="ECO:0000313" key="12">
    <source>
        <dbReference type="Proteomes" id="UP001488838"/>
    </source>
</evidence>
<feature type="domain" description="PX" evidence="9">
    <location>
        <begin position="12"/>
        <end position="124"/>
    </location>
</feature>